<organism evidence="2">
    <name type="scientific">Rhizopus microsporus var. microsporus</name>
    <dbReference type="NCBI Taxonomy" id="86635"/>
    <lineage>
        <taxon>Eukaryota</taxon>
        <taxon>Fungi</taxon>
        <taxon>Fungi incertae sedis</taxon>
        <taxon>Mucoromycota</taxon>
        <taxon>Mucoromycotina</taxon>
        <taxon>Mucoromycetes</taxon>
        <taxon>Mucorales</taxon>
        <taxon>Mucorineae</taxon>
        <taxon>Rhizopodaceae</taxon>
        <taxon>Rhizopus</taxon>
    </lineage>
</organism>
<reference evidence="2" key="1">
    <citation type="journal article" date="2016" name="Proc. Natl. Acad. Sci. U.S.A.">
        <title>Lipid metabolic changes in an early divergent fungus govern the establishment of a mutualistic symbiosis with endobacteria.</title>
        <authorList>
            <person name="Lastovetsky O.A."/>
            <person name="Gaspar M.L."/>
            <person name="Mondo S.J."/>
            <person name="LaButti K.M."/>
            <person name="Sandor L."/>
            <person name="Grigoriev I.V."/>
            <person name="Henry S.A."/>
            <person name="Pawlowska T.E."/>
        </authorList>
    </citation>
    <scope>NUCLEOTIDE SEQUENCE [LARGE SCALE GENOMIC DNA]</scope>
    <source>
        <strain evidence="2">ATCC 52814</strain>
    </source>
</reference>
<protein>
    <submittedName>
        <fullName evidence="2">Uncharacterized protein</fullName>
    </submittedName>
</protein>
<evidence type="ECO:0000256" key="1">
    <source>
        <dbReference type="SAM" id="MobiDB-lite"/>
    </source>
</evidence>
<dbReference type="VEuPathDB" id="FungiDB:BCV72DRAFT_120817"/>
<feature type="compositionally biased region" description="Basic and acidic residues" evidence="1">
    <location>
        <begin position="45"/>
        <end position="54"/>
    </location>
</feature>
<dbReference type="Proteomes" id="UP000242414">
    <property type="component" value="Unassembled WGS sequence"/>
</dbReference>
<accession>A0A1X0R3Q9</accession>
<sequence length="274" mass="31596">MPRIPIYPEVEKFIALKRRIKIENTQSNDNSDDLPAQNSRRTGTKRKDTSDTIKAKKGVKRRRQAATSEAPSSTSRVVCSSCQEEGHKSARSRACRNYNLKLKAPKKANSLEKIKAISGFVREVIMKAQLFVNCFILKHPNKLTNDFFEQNFWYTISKIVRAGPDKVKSILEDYRNRRKERSDEENLDVDQLTNAFVFLSSTTTNGSLFVEENGLKNYGQSLSAACETVALSYNNYYIENFENIICNYFIYILKRKYPNVRIGCLKNLVYNHVY</sequence>
<proteinExistence type="predicted"/>
<name>A0A1X0R3Q9_RHIZD</name>
<feature type="region of interest" description="Disordered" evidence="1">
    <location>
        <begin position="26"/>
        <end position="72"/>
    </location>
</feature>
<gene>
    <name evidence="2" type="ORF">BCV72DRAFT_120817</name>
</gene>
<feature type="compositionally biased region" description="Basic residues" evidence="1">
    <location>
        <begin position="55"/>
        <end position="64"/>
    </location>
</feature>
<dbReference type="AlphaFoldDB" id="A0A1X0R3Q9"/>
<dbReference type="EMBL" id="KV921920">
    <property type="protein sequence ID" value="ORE06558.1"/>
    <property type="molecule type" value="Genomic_DNA"/>
</dbReference>
<feature type="non-terminal residue" evidence="2">
    <location>
        <position position="274"/>
    </location>
</feature>
<evidence type="ECO:0000313" key="2">
    <source>
        <dbReference type="EMBL" id="ORE06558.1"/>
    </source>
</evidence>